<proteinExistence type="predicted"/>
<dbReference type="RefSeq" id="XP_001033140.2">
    <property type="nucleotide sequence ID" value="XM_001033140.2"/>
</dbReference>
<dbReference type="GO" id="GO:0008270">
    <property type="term" value="F:zinc ion binding"/>
    <property type="evidence" value="ECO:0007669"/>
    <property type="project" value="UniProtKB-KW"/>
</dbReference>
<evidence type="ECO:0000256" key="1">
    <source>
        <dbReference type="ARBA" id="ARBA00022723"/>
    </source>
</evidence>
<evidence type="ECO:0000256" key="4">
    <source>
        <dbReference type="PROSITE-ProRule" id="PRU00452"/>
    </source>
</evidence>
<dbReference type="GO" id="GO:0000785">
    <property type="term" value="C:chromatin"/>
    <property type="evidence" value="ECO:0007669"/>
    <property type="project" value="TreeGrafter"/>
</dbReference>
<protein>
    <submittedName>
        <fullName evidence="7">MIZ zinc finger protein</fullName>
    </submittedName>
</protein>
<dbReference type="SUPFAM" id="SSF57903">
    <property type="entry name" value="FYVE/PHD zinc finger"/>
    <property type="match status" value="1"/>
</dbReference>
<dbReference type="InterPro" id="IPR004181">
    <property type="entry name" value="Znf_MIZ"/>
</dbReference>
<organism evidence="7 8">
    <name type="scientific">Tetrahymena thermophila (strain SB210)</name>
    <dbReference type="NCBI Taxonomy" id="312017"/>
    <lineage>
        <taxon>Eukaryota</taxon>
        <taxon>Sar</taxon>
        <taxon>Alveolata</taxon>
        <taxon>Ciliophora</taxon>
        <taxon>Intramacronucleata</taxon>
        <taxon>Oligohymenophorea</taxon>
        <taxon>Hymenostomatida</taxon>
        <taxon>Tetrahymenina</taxon>
        <taxon>Tetrahymenidae</taxon>
        <taxon>Tetrahymena</taxon>
    </lineage>
</organism>
<keyword evidence="1" id="KW-0479">Metal-binding</keyword>
<dbReference type="Gene3D" id="3.30.40.10">
    <property type="entry name" value="Zinc/RING finger domain, C3HC4 (zinc finger)"/>
    <property type="match status" value="2"/>
</dbReference>
<keyword evidence="3" id="KW-0862">Zinc</keyword>
<dbReference type="SMART" id="SM00249">
    <property type="entry name" value="PHD"/>
    <property type="match status" value="1"/>
</dbReference>
<evidence type="ECO:0000259" key="6">
    <source>
        <dbReference type="PROSITE" id="PS51044"/>
    </source>
</evidence>
<dbReference type="STRING" id="312017.I7LTL7"/>
<dbReference type="GeneID" id="7830655"/>
<dbReference type="GO" id="GO:0061665">
    <property type="term" value="F:SUMO ligase activity"/>
    <property type="evidence" value="ECO:0007669"/>
    <property type="project" value="TreeGrafter"/>
</dbReference>
<keyword evidence="2 4" id="KW-0863">Zinc-finger</keyword>
<dbReference type="PANTHER" id="PTHR10782">
    <property type="entry name" value="ZINC FINGER MIZ DOMAIN-CONTAINING PROTEIN"/>
    <property type="match status" value="1"/>
</dbReference>
<dbReference type="InterPro" id="IPR001965">
    <property type="entry name" value="Znf_PHD"/>
</dbReference>
<feature type="compositionally biased region" description="Low complexity" evidence="5">
    <location>
        <begin position="764"/>
        <end position="776"/>
    </location>
</feature>
<evidence type="ECO:0000256" key="2">
    <source>
        <dbReference type="ARBA" id="ARBA00022771"/>
    </source>
</evidence>
<feature type="compositionally biased region" description="Basic and acidic residues" evidence="5">
    <location>
        <begin position="551"/>
        <end position="597"/>
    </location>
</feature>
<feature type="region of interest" description="Disordered" evidence="5">
    <location>
        <begin position="1142"/>
        <end position="1162"/>
    </location>
</feature>
<dbReference type="Proteomes" id="UP000009168">
    <property type="component" value="Unassembled WGS sequence"/>
</dbReference>
<dbReference type="eggNOG" id="KOG2169">
    <property type="taxonomic scope" value="Eukaryota"/>
</dbReference>
<feature type="compositionally biased region" description="Polar residues" evidence="5">
    <location>
        <begin position="1292"/>
        <end position="1306"/>
    </location>
</feature>
<dbReference type="InterPro" id="IPR013083">
    <property type="entry name" value="Znf_RING/FYVE/PHD"/>
</dbReference>
<dbReference type="OrthoDB" id="27975at2759"/>
<dbReference type="InterPro" id="IPR019786">
    <property type="entry name" value="Zinc_finger_PHD-type_CS"/>
</dbReference>
<feature type="compositionally biased region" description="Basic and acidic residues" evidence="5">
    <location>
        <begin position="780"/>
        <end position="808"/>
    </location>
</feature>
<accession>I7LTL7</accession>
<evidence type="ECO:0000313" key="8">
    <source>
        <dbReference type="Proteomes" id="UP000009168"/>
    </source>
</evidence>
<feature type="domain" description="SP-RING-type" evidence="6">
    <location>
        <begin position="641"/>
        <end position="724"/>
    </location>
</feature>
<feature type="compositionally biased region" description="Low complexity" evidence="5">
    <location>
        <begin position="1250"/>
        <end position="1291"/>
    </location>
</feature>
<dbReference type="InParanoid" id="I7LTL7"/>
<feature type="region of interest" description="Disordered" evidence="5">
    <location>
        <begin position="446"/>
        <end position="617"/>
    </location>
</feature>
<gene>
    <name evidence="7" type="ORF">TTHERM_00442270</name>
</gene>
<dbReference type="PANTHER" id="PTHR10782:SF4">
    <property type="entry name" value="TONALLI, ISOFORM E"/>
    <property type="match status" value="1"/>
</dbReference>
<feature type="region of interest" description="Disordered" evidence="5">
    <location>
        <begin position="745"/>
        <end position="846"/>
    </location>
</feature>
<reference evidence="8" key="1">
    <citation type="journal article" date="2006" name="PLoS Biol.">
        <title>Macronuclear genome sequence of the ciliate Tetrahymena thermophila, a model eukaryote.</title>
        <authorList>
            <person name="Eisen J.A."/>
            <person name="Coyne R.S."/>
            <person name="Wu M."/>
            <person name="Wu D."/>
            <person name="Thiagarajan M."/>
            <person name="Wortman J.R."/>
            <person name="Badger J.H."/>
            <person name="Ren Q."/>
            <person name="Amedeo P."/>
            <person name="Jones K.M."/>
            <person name="Tallon L.J."/>
            <person name="Delcher A.L."/>
            <person name="Salzberg S.L."/>
            <person name="Silva J.C."/>
            <person name="Haas B.J."/>
            <person name="Majoros W.H."/>
            <person name="Farzad M."/>
            <person name="Carlton J.M."/>
            <person name="Smith R.K. Jr."/>
            <person name="Garg J."/>
            <person name="Pearlman R.E."/>
            <person name="Karrer K.M."/>
            <person name="Sun L."/>
            <person name="Manning G."/>
            <person name="Elde N.C."/>
            <person name="Turkewitz A.P."/>
            <person name="Asai D.J."/>
            <person name="Wilkes D.E."/>
            <person name="Wang Y."/>
            <person name="Cai H."/>
            <person name="Collins K."/>
            <person name="Stewart B.A."/>
            <person name="Lee S.R."/>
            <person name="Wilamowska K."/>
            <person name="Weinberg Z."/>
            <person name="Ruzzo W.L."/>
            <person name="Wloga D."/>
            <person name="Gaertig J."/>
            <person name="Frankel J."/>
            <person name="Tsao C.-C."/>
            <person name="Gorovsky M.A."/>
            <person name="Keeling P.J."/>
            <person name="Waller R.F."/>
            <person name="Patron N.J."/>
            <person name="Cherry J.M."/>
            <person name="Stover N.A."/>
            <person name="Krieger C.J."/>
            <person name="del Toro C."/>
            <person name="Ryder H.F."/>
            <person name="Williamson S.C."/>
            <person name="Barbeau R.A."/>
            <person name="Hamilton E.P."/>
            <person name="Orias E."/>
        </authorList>
    </citation>
    <scope>NUCLEOTIDE SEQUENCE [LARGE SCALE GENOMIC DNA]</scope>
    <source>
        <strain evidence="8">SB210</strain>
    </source>
</reference>
<dbReference type="InterPro" id="IPR011011">
    <property type="entry name" value="Znf_FYVE_PHD"/>
</dbReference>
<dbReference type="Pfam" id="PF02891">
    <property type="entry name" value="zf-MIZ"/>
    <property type="match status" value="1"/>
</dbReference>
<dbReference type="PROSITE" id="PS51044">
    <property type="entry name" value="ZF_SP_RING"/>
    <property type="match status" value="1"/>
</dbReference>
<evidence type="ECO:0000256" key="3">
    <source>
        <dbReference type="ARBA" id="ARBA00022833"/>
    </source>
</evidence>
<dbReference type="GO" id="GO:0016925">
    <property type="term" value="P:protein sumoylation"/>
    <property type="evidence" value="ECO:0007669"/>
    <property type="project" value="TreeGrafter"/>
</dbReference>
<feature type="region of interest" description="Disordered" evidence="5">
    <location>
        <begin position="1248"/>
        <end position="1321"/>
    </location>
</feature>
<evidence type="ECO:0000256" key="5">
    <source>
        <dbReference type="SAM" id="MobiDB-lite"/>
    </source>
</evidence>
<feature type="compositionally biased region" description="Basic and acidic residues" evidence="5">
    <location>
        <begin position="455"/>
        <end position="473"/>
    </location>
</feature>
<feature type="compositionally biased region" description="Basic and acidic residues" evidence="5">
    <location>
        <begin position="896"/>
        <end position="908"/>
    </location>
</feature>
<evidence type="ECO:0000313" key="7">
    <source>
        <dbReference type="EMBL" id="EAR85477.2"/>
    </source>
</evidence>
<sequence length="1321" mass="148853">MDSNIFILGQPALYLPYYNYYYYRNQAQLQQLLAYSQYPMTSQQLTQIQQLLTSQQQPQTSSLSSAASTLSALQLQQAAAAGGVLSASSLNPQQQYHYYQQYLTDPSFATLSQQQQQYIIQQMQQLQQQAQQYQLSSQQLTSQNTQQQLLQQQAAQQYSQQLQLQQQQQQYQNQQLYMQAQQATVAPNNSADKQELNKNECICNSCDRLYRDLNKIREEERFNKAIQCVTCNNKFHPTCVKVSVNSEQARIYECPICTLEKLDPLNKPVEVIQPPTIISGQGCITYFQVSNELYLKLGKKNHSVEIRCIRIDGTKNMYETTWPDSGECSLNNQKLKEYQPLQQNSSLKKRKDEKYTLKDVSMIQKGLNLIQIKENIHQNTKSSYRIDPNSIHVFAIYLVRKVPHAEFISTIPIRSEEECKEIIRQQFIQANKRKKLKILLEQKKQQQLHNQVQSDDQKNQNEQKDTEKDKELENGNQVNGKQAGEAIEIEENAQNESKPDEEQKQSSNTNHSEESQNLQAQTGEASENQAKSGEQVENDNNMAIEEQANGDQEKAKTDDQQQDTQEKQKIDIEEEQQEKKEDKKEEKEEEIELKKVEEEQDKNQQNPSEKTEEKKLTYVDVDLSEINDKDEDKNFIQDEDDDEDAGFKIDKLNVSLNCTFGFNTIKTPAKGKYCKHVQCFSLENMILITEATVPRKWKCPICKLKCYDIVIDSYMQKIINSFKEQNLNVTEISFDQEANYEIHKLKKESDDEDDFDDEIGTKPATNNTTTSTAAASQVEANKENKAEVDNQKPTENQNQEKSDQKDDQQASDSNKQGEGEKKKKKVSNDDPVIIVDEDEDESEQKKKQLQMKLNLIAGENAQVNGKNEKEQAAQISQDGKEINDQEKQQAMNIENHNNEGKENEEKSANEANKGGEMTKEKVEIPDSFFKLKEKLQQSIQSSANIYSDDYTYEEFFETQAEKIQELKLKSVRQSCRNKITKNLKKHYPELVNLIKKDATAQLIASLDQYEQNNSRRNNLYINDYSKILNSTGQISKETATIKNKGLNKSSSTGLHTAATSATLQLPSTLYGYDILGTQSLIPQFSSNSFNLFASRNPSTYNFIPITSQATSASVGASGAAPASSSTNLNSFVAPLTANTAASTNPTTAATTTTAAPGTANPSASTAAATQQYYQLLEQQNDFSNMFNQFQFGFGGQSNQLSNLFNIAQLTQPSAYSASSATDPTSLYNLYMNSGAYANLLGGQSNIAFPNTPNTSAQTNSQTTQKKQKQKSSSSAAKKSSTSQGASQSANNTAAGSNKSAAVTQEVVNKGKADDPICLEDD</sequence>
<feature type="compositionally biased region" description="Polar residues" evidence="5">
    <location>
        <begin position="505"/>
        <end position="532"/>
    </location>
</feature>
<feature type="region of interest" description="Disordered" evidence="5">
    <location>
        <begin position="860"/>
        <end position="920"/>
    </location>
</feature>
<dbReference type="EMBL" id="GG662665">
    <property type="protein sequence ID" value="EAR85477.2"/>
    <property type="molecule type" value="Genomic_DNA"/>
</dbReference>
<keyword evidence="8" id="KW-1185">Reference proteome</keyword>
<feature type="compositionally biased region" description="Basic and acidic residues" evidence="5">
    <location>
        <begin position="878"/>
        <end position="887"/>
    </location>
</feature>
<name>I7LTL7_TETTS</name>
<dbReference type="KEGG" id="tet:TTHERM_00442270"/>
<dbReference type="PROSITE" id="PS01359">
    <property type="entry name" value="ZF_PHD_1"/>
    <property type="match status" value="1"/>
</dbReference>